<sequence>MTGLAVDDAAWASAWRTRSPLDKLALSAGLVVCALVLPVWPGGVLVALAAVALALGPARVPARTFGRAVRWPLAFVAVGAVTAVVSVDGGGLGWAPDAATRAGELVGHSVAGGAAVLLLATTTPMSDLLPALTRLRVPAAVVEVASVTYRLLFVLLESLRTIREAQTARMGHAGWRRSLRSSGALAAAVLTRSWDRARRLQEGLAGRGMETGLRVLPEARPSSPAFLAATGAGLAALVAVGVVGA</sequence>
<dbReference type="Pfam" id="PF02361">
    <property type="entry name" value="CbiQ"/>
    <property type="match status" value="1"/>
</dbReference>
<accession>A0A1M5DFK0</accession>
<protein>
    <submittedName>
        <fullName evidence="7">Cobalt/nickel transport system permease protein</fullName>
    </submittedName>
</protein>
<dbReference type="PANTHER" id="PTHR43723">
    <property type="entry name" value="COBALT TRANSPORT PROTEIN CBIQ"/>
    <property type="match status" value="1"/>
</dbReference>
<dbReference type="AlphaFoldDB" id="A0A1M5DFK0"/>
<evidence type="ECO:0000256" key="2">
    <source>
        <dbReference type="ARBA" id="ARBA00022475"/>
    </source>
</evidence>
<dbReference type="OrthoDB" id="4407546at2"/>
<dbReference type="InterPro" id="IPR052770">
    <property type="entry name" value="Cobalt_transport_CbiQ"/>
</dbReference>
<keyword evidence="2" id="KW-1003">Cell membrane</keyword>
<name>A0A1M5DFK0_9ACTN</name>
<organism evidence="7 8">
    <name type="scientific">Geodermatophilus nigrescens</name>
    <dbReference type="NCBI Taxonomy" id="1070870"/>
    <lineage>
        <taxon>Bacteria</taxon>
        <taxon>Bacillati</taxon>
        <taxon>Actinomycetota</taxon>
        <taxon>Actinomycetes</taxon>
        <taxon>Geodermatophilales</taxon>
        <taxon>Geodermatophilaceae</taxon>
        <taxon>Geodermatophilus</taxon>
    </lineage>
</organism>
<evidence type="ECO:0000256" key="5">
    <source>
        <dbReference type="ARBA" id="ARBA00023136"/>
    </source>
</evidence>
<evidence type="ECO:0000313" key="8">
    <source>
        <dbReference type="Proteomes" id="UP000184471"/>
    </source>
</evidence>
<feature type="transmembrane region" description="Helical" evidence="6">
    <location>
        <begin position="68"/>
        <end position="85"/>
    </location>
</feature>
<proteinExistence type="predicted"/>
<dbReference type="InterPro" id="IPR012809">
    <property type="entry name" value="ECF_CbiQ"/>
</dbReference>
<comment type="subcellular location">
    <subcellularLocation>
        <location evidence="1">Cell membrane</location>
        <topology evidence="1">Multi-pass membrane protein</topology>
    </subcellularLocation>
</comment>
<dbReference type="GO" id="GO:0006824">
    <property type="term" value="P:cobalt ion transport"/>
    <property type="evidence" value="ECO:0007669"/>
    <property type="project" value="InterPro"/>
</dbReference>
<evidence type="ECO:0000256" key="1">
    <source>
        <dbReference type="ARBA" id="ARBA00004651"/>
    </source>
</evidence>
<dbReference type="GO" id="GO:0043190">
    <property type="term" value="C:ATP-binding cassette (ABC) transporter complex"/>
    <property type="evidence" value="ECO:0007669"/>
    <property type="project" value="InterPro"/>
</dbReference>
<dbReference type="NCBIfam" id="TIGR02454">
    <property type="entry name" value="ECF_T_CbiQ"/>
    <property type="match status" value="1"/>
</dbReference>
<dbReference type="STRING" id="1070870.SAMN05444351_0360"/>
<gene>
    <name evidence="7" type="ORF">SAMN05444351_0360</name>
</gene>
<evidence type="ECO:0000313" key="7">
    <source>
        <dbReference type="EMBL" id="SHF65757.1"/>
    </source>
</evidence>
<keyword evidence="4 6" id="KW-1133">Transmembrane helix</keyword>
<feature type="transmembrane region" description="Helical" evidence="6">
    <location>
        <begin position="24"/>
        <end position="56"/>
    </location>
</feature>
<evidence type="ECO:0000256" key="4">
    <source>
        <dbReference type="ARBA" id="ARBA00022989"/>
    </source>
</evidence>
<dbReference type="RefSeq" id="WP_073418216.1">
    <property type="nucleotide sequence ID" value="NZ_FQVX01000001.1"/>
</dbReference>
<dbReference type="PANTHER" id="PTHR43723:SF1">
    <property type="entry name" value="COBALT TRANSPORT PROTEIN CBIQ"/>
    <property type="match status" value="1"/>
</dbReference>
<dbReference type="InterPro" id="IPR003339">
    <property type="entry name" value="ABC/ECF_trnsptr_transmembrane"/>
</dbReference>
<feature type="transmembrane region" description="Helical" evidence="6">
    <location>
        <begin position="105"/>
        <end position="125"/>
    </location>
</feature>
<dbReference type="EMBL" id="FQVX01000001">
    <property type="protein sequence ID" value="SHF65757.1"/>
    <property type="molecule type" value="Genomic_DNA"/>
</dbReference>
<dbReference type="Proteomes" id="UP000184471">
    <property type="component" value="Unassembled WGS sequence"/>
</dbReference>
<keyword evidence="8" id="KW-1185">Reference proteome</keyword>
<reference evidence="7 8" key="1">
    <citation type="submission" date="2016-11" db="EMBL/GenBank/DDBJ databases">
        <authorList>
            <person name="Jaros S."/>
            <person name="Januszkiewicz K."/>
            <person name="Wedrychowicz H."/>
        </authorList>
    </citation>
    <scope>NUCLEOTIDE SEQUENCE [LARGE SCALE GENOMIC DNA]</scope>
    <source>
        <strain evidence="7 8">DSM 45408</strain>
    </source>
</reference>
<feature type="transmembrane region" description="Helical" evidence="6">
    <location>
        <begin position="225"/>
        <end position="244"/>
    </location>
</feature>
<keyword evidence="3 6" id="KW-0812">Transmembrane</keyword>
<evidence type="ECO:0000256" key="3">
    <source>
        <dbReference type="ARBA" id="ARBA00022692"/>
    </source>
</evidence>
<evidence type="ECO:0000256" key="6">
    <source>
        <dbReference type="SAM" id="Phobius"/>
    </source>
</evidence>
<keyword evidence="5 6" id="KW-0472">Membrane</keyword>
<dbReference type="CDD" id="cd16914">
    <property type="entry name" value="EcfT"/>
    <property type="match status" value="1"/>
</dbReference>